<feature type="non-terminal residue" evidence="1">
    <location>
        <position position="112"/>
    </location>
</feature>
<protein>
    <submittedName>
        <fullName evidence="1">Uncharacterized protein</fullName>
    </submittedName>
</protein>
<dbReference type="OrthoDB" id="206201at2759"/>
<dbReference type="AlphaFoldDB" id="A0A8E2EXD5"/>
<evidence type="ECO:0000313" key="1">
    <source>
        <dbReference type="EMBL" id="OCL06654.1"/>
    </source>
</evidence>
<keyword evidence="2" id="KW-1185">Reference proteome</keyword>
<accession>A0A8E2EXD5</accession>
<sequence length="112" mass="12976">ENQIYFNLWNYPSLTISQEHIEEGLEHLKFEDILQYVALPSITLEKKPISSKHVKKYFKSPESKGRSDLVFLFKFLRNEGVKRVIRVIVDDTRSSAHSDAEIEKALGGLKIE</sequence>
<feature type="non-terminal residue" evidence="1">
    <location>
        <position position="1"/>
    </location>
</feature>
<gene>
    <name evidence="1" type="ORF">AOQ84DRAFT_272268</name>
</gene>
<proteinExistence type="predicted"/>
<evidence type="ECO:0000313" key="2">
    <source>
        <dbReference type="Proteomes" id="UP000250140"/>
    </source>
</evidence>
<organism evidence="1 2">
    <name type="scientific">Glonium stellatum</name>
    <dbReference type="NCBI Taxonomy" id="574774"/>
    <lineage>
        <taxon>Eukaryota</taxon>
        <taxon>Fungi</taxon>
        <taxon>Dikarya</taxon>
        <taxon>Ascomycota</taxon>
        <taxon>Pezizomycotina</taxon>
        <taxon>Dothideomycetes</taxon>
        <taxon>Pleosporomycetidae</taxon>
        <taxon>Gloniales</taxon>
        <taxon>Gloniaceae</taxon>
        <taxon>Glonium</taxon>
    </lineage>
</organism>
<dbReference type="Proteomes" id="UP000250140">
    <property type="component" value="Unassembled WGS sequence"/>
</dbReference>
<dbReference type="EMBL" id="KV750015">
    <property type="protein sequence ID" value="OCL06654.1"/>
    <property type="molecule type" value="Genomic_DNA"/>
</dbReference>
<name>A0A8E2EXD5_9PEZI</name>
<reference evidence="1 2" key="1">
    <citation type="journal article" date="2016" name="Nat. Commun.">
        <title>Ectomycorrhizal ecology is imprinted in the genome of the dominant symbiotic fungus Cenococcum geophilum.</title>
        <authorList>
            <consortium name="DOE Joint Genome Institute"/>
            <person name="Peter M."/>
            <person name="Kohler A."/>
            <person name="Ohm R.A."/>
            <person name="Kuo A."/>
            <person name="Krutzmann J."/>
            <person name="Morin E."/>
            <person name="Arend M."/>
            <person name="Barry K.W."/>
            <person name="Binder M."/>
            <person name="Choi C."/>
            <person name="Clum A."/>
            <person name="Copeland A."/>
            <person name="Grisel N."/>
            <person name="Haridas S."/>
            <person name="Kipfer T."/>
            <person name="LaButti K."/>
            <person name="Lindquist E."/>
            <person name="Lipzen A."/>
            <person name="Maire R."/>
            <person name="Meier B."/>
            <person name="Mihaltcheva S."/>
            <person name="Molinier V."/>
            <person name="Murat C."/>
            <person name="Poggeler S."/>
            <person name="Quandt C.A."/>
            <person name="Sperisen C."/>
            <person name="Tritt A."/>
            <person name="Tisserant E."/>
            <person name="Crous P.W."/>
            <person name="Henrissat B."/>
            <person name="Nehls U."/>
            <person name="Egli S."/>
            <person name="Spatafora J.W."/>
            <person name="Grigoriev I.V."/>
            <person name="Martin F.M."/>
        </authorList>
    </citation>
    <scope>NUCLEOTIDE SEQUENCE [LARGE SCALE GENOMIC DNA]</scope>
    <source>
        <strain evidence="1 2">CBS 207.34</strain>
    </source>
</reference>